<sequence>MYELHAKVESLSEVRVSGNSQSDVALNVVIRNLSENGSESTVTKVNNLIRDGLKIRGVSVAKAERKESPHVTKPGVVIASFKNTEEKSKVMKDKKILKDSVMYRDVYLANDQPLAERKMMSNFRTGHELFVRVTVHSVNQAVPGRVPHRTEVGVALVAPTAAGMGVLV</sequence>
<keyword evidence="2" id="KW-1185">Reference proteome</keyword>
<proteinExistence type="predicted"/>
<protein>
    <submittedName>
        <fullName evidence="1">Uncharacterized protein</fullName>
    </submittedName>
</protein>
<organism evidence="1 2">
    <name type="scientific">Mya arenaria</name>
    <name type="common">Soft-shell clam</name>
    <dbReference type="NCBI Taxonomy" id="6604"/>
    <lineage>
        <taxon>Eukaryota</taxon>
        <taxon>Metazoa</taxon>
        <taxon>Spiralia</taxon>
        <taxon>Lophotrochozoa</taxon>
        <taxon>Mollusca</taxon>
        <taxon>Bivalvia</taxon>
        <taxon>Autobranchia</taxon>
        <taxon>Heteroconchia</taxon>
        <taxon>Euheterodonta</taxon>
        <taxon>Imparidentia</taxon>
        <taxon>Neoheterodontei</taxon>
        <taxon>Myida</taxon>
        <taxon>Myoidea</taxon>
        <taxon>Myidae</taxon>
        <taxon>Mya</taxon>
    </lineage>
</organism>
<evidence type="ECO:0000313" key="1">
    <source>
        <dbReference type="EMBL" id="WAR15831.1"/>
    </source>
</evidence>
<name>A0ABY7F4V5_MYAAR</name>
<accession>A0ABY7F4V5</accession>
<evidence type="ECO:0000313" key="2">
    <source>
        <dbReference type="Proteomes" id="UP001164746"/>
    </source>
</evidence>
<dbReference type="EMBL" id="CP111021">
    <property type="protein sequence ID" value="WAR15831.1"/>
    <property type="molecule type" value="Genomic_DNA"/>
</dbReference>
<gene>
    <name evidence="1" type="ORF">MAR_030425</name>
</gene>
<dbReference type="Proteomes" id="UP001164746">
    <property type="component" value="Chromosome 10"/>
</dbReference>
<reference evidence="1" key="1">
    <citation type="submission" date="2022-11" db="EMBL/GenBank/DDBJ databases">
        <title>Centuries of genome instability and evolution in soft-shell clam transmissible cancer (bioRxiv).</title>
        <authorList>
            <person name="Hart S.F.M."/>
            <person name="Yonemitsu M.A."/>
            <person name="Giersch R.M."/>
            <person name="Beal B.F."/>
            <person name="Arriagada G."/>
            <person name="Davis B.W."/>
            <person name="Ostrander E.A."/>
            <person name="Goff S.P."/>
            <person name="Metzger M.J."/>
        </authorList>
    </citation>
    <scope>NUCLEOTIDE SEQUENCE</scope>
    <source>
        <strain evidence="1">MELC-2E11</strain>
        <tissue evidence="1">Siphon/mantle</tissue>
    </source>
</reference>